<accession>A0ABR3TA93</accession>
<proteinExistence type="predicted"/>
<reference evidence="2 3" key="1">
    <citation type="submission" date="2024-02" db="EMBL/GenBank/DDBJ databases">
        <title>De novo assembly and annotation of 12 fungi associated with fruit tree decline syndrome in Ontario, Canada.</title>
        <authorList>
            <person name="Sulman M."/>
            <person name="Ellouze W."/>
            <person name="Ilyukhin E."/>
        </authorList>
    </citation>
    <scope>NUCLEOTIDE SEQUENCE [LARGE SCALE GENOMIC DNA]</scope>
    <source>
        <strain evidence="2 3">M1-105</strain>
    </source>
</reference>
<feature type="compositionally biased region" description="Low complexity" evidence="1">
    <location>
        <begin position="56"/>
        <end position="71"/>
    </location>
</feature>
<sequence>MSTGRDETISGAKIQPLDSETKHNVEHDLSSRGAAGTDHNIDHARIEPLGGHGKQAATAPAELTAGAAPETSHLIHVQEADKRTKGQFQHPAPHANSQEVVGRDEAFAGAKIAPLDGKEGPTAGKSTGLDDEAVDGSRIAPLGEVREQMQ</sequence>
<gene>
    <name evidence="2" type="ORF">SLS56_001259</name>
</gene>
<evidence type="ECO:0000313" key="2">
    <source>
        <dbReference type="EMBL" id="KAL1636279.1"/>
    </source>
</evidence>
<dbReference type="Proteomes" id="UP001521116">
    <property type="component" value="Unassembled WGS sequence"/>
</dbReference>
<protein>
    <recommendedName>
        <fullName evidence="4">Allergen</fullName>
    </recommendedName>
</protein>
<feature type="region of interest" description="Disordered" evidence="1">
    <location>
        <begin position="1"/>
        <end position="150"/>
    </location>
</feature>
<evidence type="ECO:0000313" key="3">
    <source>
        <dbReference type="Proteomes" id="UP001521116"/>
    </source>
</evidence>
<evidence type="ECO:0008006" key="4">
    <source>
        <dbReference type="Google" id="ProtNLM"/>
    </source>
</evidence>
<feature type="compositionally biased region" description="Basic and acidic residues" evidence="1">
    <location>
        <begin position="19"/>
        <end position="30"/>
    </location>
</feature>
<dbReference type="EMBL" id="JAJVDC020000007">
    <property type="protein sequence ID" value="KAL1636279.1"/>
    <property type="molecule type" value="Genomic_DNA"/>
</dbReference>
<evidence type="ECO:0000256" key="1">
    <source>
        <dbReference type="SAM" id="MobiDB-lite"/>
    </source>
</evidence>
<keyword evidence="3" id="KW-1185">Reference proteome</keyword>
<comment type="caution">
    <text evidence="2">The sequence shown here is derived from an EMBL/GenBank/DDBJ whole genome shotgun (WGS) entry which is preliminary data.</text>
</comment>
<organism evidence="2 3">
    <name type="scientific">Neofusicoccum ribis</name>
    <dbReference type="NCBI Taxonomy" id="45134"/>
    <lineage>
        <taxon>Eukaryota</taxon>
        <taxon>Fungi</taxon>
        <taxon>Dikarya</taxon>
        <taxon>Ascomycota</taxon>
        <taxon>Pezizomycotina</taxon>
        <taxon>Dothideomycetes</taxon>
        <taxon>Dothideomycetes incertae sedis</taxon>
        <taxon>Botryosphaeriales</taxon>
        <taxon>Botryosphaeriaceae</taxon>
        <taxon>Neofusicoccum</taxon>
    </lineage>
</organism>
<name>A0ABR3TA93_9PEZI</name>